<dbReference type="RefSeq" id="WP_169529983.1">
    <property type="nucleotide sequence ID" value="NZ_JABBGH010000001.1"/>
</dbReference>
<keyword evidence="3" id="KW-1185">Reference proteome</keyword>
<evidence type="ECO:0000313" key="3">
    <source>
        <dbReference type="Proteomes" id="UP000559626"/>
    </source>
</evidence>
<feature type="transmembrane region" description="Helical" evidence="1">
    <location>
        <begin position="97"/>
        <end position="127"/>
    </location>
</feature>
<name>A0A7Y0ACT2_9BACT</name>
<sequence>MRQLLWLYLRAWLWAQWMRLPDWPRVPRAFWAWLGLGALCVLSLVFSAEIWPHTPQADTCAGLGLALAGGACGWLVLRGLWRWLGALGRQYAGWRRVLWVGLLLLGGGAVLAALTSAVALGVFIGLLSTMDWSGAAS</sequence>
<keyword evidence="1" id="KW-1133">Transmembrane helix</keyword>
<evidence type="ECO:0000313" key="2">
    <source>
        <dbReference type="EMBL" id="NML64700.1"/>
    </source>
</evidence>
<protein>
    <submittedName>
        <fullName evidence="2">Uncharacterized protein</fullName>
    </submittedName>
</protein>
<dbReference type="AlphaFoldDB" id="A0A7Y0ACT2"/>
<evidence type="ECO:0000256" key="1">
    <source>
        <dbReference type="SAM" id="Phobius"/>
    </source>
</evidence>
<dbReference type="Proteomes" id="UP000559626">
    <property type="component" value="Unassembled WGS sequence"/>
</dbReference>
<comment type="caution">
    <text evidence="2">The sequence shown here is derived from an EMBL/GenBank/DDBJ whole genome shotgun (WGS) entry which is preliminary data.</text>
</comment>
<accession>A0A7Y0ACT2</accession>
<dbReference type="EMBL" id="JABBGH010000001">
    <property type="protein sequence ID" value="NML64700.1"/>
    <property type="molecule type" value="Genomic_DNA"/>
</dbReference>
<gene>
    <name evidence="2" type="ORF">HHL22_05725</name>
</gene>
<keyword evidence="1" id="KW-0472">Membrane</keyword>
<organism evidence="2 3">
    <name type="scientific">Hymenobacter polaris</name>
    <dbReference type="NCBI Taxonomy" id="2682546"/>
    <lineage>
        <taxon>Bacteria</taxon>
        <taxon>Pseudomonadati</taxon>
        <taxon>Bacteroidota</taxon>
        <taxon>Cytophagia</taxon>
        <taxon>Cytophagales</taxon>
        <taxon>Hymenobacteraceae</taxon>
        <taxon>Hymenobacter</taxon>
    </lineage>
</organism>
<reference evidence="2 3" key="1">
    <citation type="submission" date="2020-04" db="EMBL/GenBank/DDBJ databases">
        <title>Hymenobacter polaris sp. nov., isolated from Arctic soil.</title>
        <authorList>
            <person name="Dahal R.H."/>
        </authorList>
    </citation>
    <scope>NUCLEOTIDE SEQUENCE [LARGE SCALE GENOMIC DNA]</scope>
    <source>
        <strain evidence="2 3">RP-2-7</strain>
    </source>
</reference>
<proteinExistence type="predicted"/>
<feature type="transmembrane region" description="Helical" evidence="1">
    <location>
        <begin position="63"/>
        <end position="85"/>
    </location>
</feature>
<keyword evidence="1" id="KW-0812">Transmembrane</keyword>